<name>A0A8T0HR09_CERPU</name>
<organism evidence="1 2">
    <name type="scientific">Ceratodon purpureus</name>
    <name type="common">Fire moss</name>
    <name type="synonym">Dicranum purpureum</name>
    <dbReference type="NCBI Taxonomy" id="3225"/>
    <lineage>
        <taxon>Eukaryota</taxon>
        <taxon>Viridiplantae</taxon>
        <taxon>Streptophyta</taxon>
        <taxon>Embryophyta</taxon>
        <taxon>Bryophyta</taxon>
        <taxon>Bryophytina</taxon>
        <taxon>Bryopsida</taxon>
        <taxon>Dicranidae</taxon>
        <taxon>Pseudoditrichales</taxon>
        <taxon>Ditrichaceae</taxon>
        <taxon>Ceratodon</taxon>
    </lineage>
</organism>
<comment type="caution">
    <text evidence="1">The sequence shown here is derived from an EMBL/GenBank/DDBJ whole genome shotgun (WGS) entry which is preliminary data.</text>
</comment>
<proteinExistence type="predicted"/>
<evidence type="ECO:0000313" key="2">
    <source>
        <dbReference type="Proteomes" id="UP000822688"/>
    </source>
</evidence>
<dbReference type="Proteomes" id="UP000822688">
    <property type="component" value="Chromosome V"/>
</dbReference>
<reference evidence="1" key="1">
    <citation type="submission" date="2020-06" db="EMBL/GenBank/DDBJ databases">
        <title>WGS assembly of Ceratodon purpureus strain R40.</title>
        <authorList>
            <person name="Carey S.B."/>
            <person name="Jenkins J."/>
            <person name="Shu S."/>
            <person name="Lovell J.T."/>
            <person name="Sreedasyam A."/>
            <person name="Maumus F."/>
            <person name="Tiley G.P."/>
            <person name="Fernandez-Pozo N."/>
            <person name="Barry K."/>
            <person name="Chen C."/>
            <person name="Wang M."/>
            <person name="Lipzen A."/>
            <person name="Daum C."/>
            <person name="Saski C.A."/>
            <person name="Payton A.C."/>
            <person name="Mcbreen J.C."/>
            <person name="Conrad R.E."/>
            <person name="Kollar L.M."/>
            <person name="Olsson S."/>
            <person name="Huttunen S."/>
            <person name="Landis J.B."/>
            <person name="Wickett N.J."/>
            <person name="Johnson M.G."/>
            <person name="Rensing S.A."/>
            <person name="Grimwood J."/>
            <person name="Schmutz J."/>
            <person name="Mcdaniel S.F."/>
        </authorList>
    </citation>
    <scope>NUCLEOTIDE SEQUENCE</scope>
    <source>
        <strain evidence="1">R40</strain>
    </source>
</reference>
<keyword evidence="2" id="KW-1185">Reference proteome</keyword>
<accession>A0A8T0HR09</accession>
<dbReference type="EMBL" id="CM026426">
    <property type="protein sequence ID" value="KAG0572988.1"/>
    <property type="molecule type" value="Genomic_DNA"/>
</dbReference>
<gene>
    <name evidence="1" type="ORF">KC19_VG139400</name>
</gene>
<protein>
    <submittedName>
        <fullName evidence="1">Uncharacterized protein</fullName>
    </submittedName>
</protein>
<dbReference type="AlphaFoldDB" id="A0A8T0HR09"/>
<evidence type="ECO:0000313" key="1">
    <source>
        <dbReference type="EMBL" id="KAG0572988.1"/>
    </source>
</evidence>
<sequence>MYQHGNHLVRLLEAAGGTVEFLSKTASSIPAGMLFSLELSCDMIGDITC</sequence>